<dbReference type="EMBL" id="KQ434809">
    <property type="protein sequence ID" value="KZC06675.1"/>
    <property type="molecule type" value="Genomic_DNA"/>
</dbReference>
<sequence>MLPRDCSVMSARWSLVRGRLMADQKIIVTRHCRRHVRGIIEWFRGQDENDS</sequence>
<proteinExistence type="predicted"/>
<name>A0A154P406_DUFNO</name>
<dbReference type="AlphaFoldDB" id="A0A154P406"/>
<protein>
    <submittedName>
        <fullName evidence="1">Uncharacterized protein</fullName>
    </submittedName>
</protein>
<evidence type="ECO:0000313" key="2">
    <source>
        <dbReference type="Proteomes" id="UP000076502"/>
    </source>
</evidence>
<gene>
    <name evidence="1" type="ORF">WN55_10586</name>
</gene>
<dbReference type="Proteomes" id="UP000076502">
    <property type="component" value="Unassembled WGS sequence"/>
</dbReference>
<organism evidence="1 2">
    <name type="scientific">Dufourea novaeangliae</name>
    <name type="common">Sweat bee</name>
    <dbReference type="NCBI Taxonomy" id="178035"/>
    <lineage>
        <taxon>Eukaryota</taxon>
        <taxon>Metazoa</taxon>
        <taxon>Ecdysozoa</taxon>
        <taxon>Arthropoda</taxon>
        <taxon>Hexapoda</taxon>
        <taxon>Insecta</taxon>
        <taxon>Pterygota</taxon>
        <taxon>Neoptera</taxon>
        <taxon>Endopterygota</taxon>
        <taxon>Hymenoptera</taxon>
        <taxon>Apocrita</taxon>
        <taxon>Aculeata</taxon>
        <taxon>Apoidea</taxon>
        <taxon>Anthophila</taxon>
        <taxon>Halictidae</taxon>
        <taxon>Rophitinae</taxon>
        <taxon>Dufourea</taxon>
    </lineage>
</organism>
<accession>A0A154P406</accession>
<evidence type="ECO:0000313" key="1">
    <source>
        <dbReference type="EMBL" id="KZC06675.1"/>
    </source>
</evidence>
<reference evidence="1 2" key="1">
    <citation type="submission" date="2015-07" db="EMBL/GenBank/DDBJ databases">
        <title>The genome of Dufourea novaeangliae.</title>
        <authorList>
            <person name="Pan H."/>
            <person name="Kapheim K."/>
        </authorList>
    </citation>
    <scope>NUCLEOTIDE SEQUENCE [LARGE SCALE GENOMIC DNA]</scope>
    <source>
        <strain evidence="1">0120121106</strain>
        <tissue evidence="1">Whole body</tissue>
    </source>
</reference>
<keyword evidence="2" id="KW-1185">Reference proteome</keyword>